<evidence type="ECO:0008006" key="3">
    <source>
        <dbReference type="Google" id="ProtNLM"/>
    </source>
</evidence>
<name>A0A9W3X532_LACJH</name>
<proteinExistence type="predicted"/>
<accession>A0A9W3X532</accession>
<dbReference type="Proteomes" id="UP000094691">
    <property type="component" value="Chromosome"/>
</dbReference>
<organism evidence="1 2">
    <name type="scientific">Lactobacillus johnsonii</name>
    <dbReference type="NCBI Taxonomy" id="33959"/>
    <lineage>
        <taxon>Bacteria</taxon>
        <taxon>Bacillati</taxon>
        <taxon>Bacillota</taxon>
        <taxon>Bacilli</taxon>
        <taxon>Lactobacillales</taxon>
        <taxon>Lactobacillaceae</taxon>
        <taxon>Lactobacillus</taxon>
    </lineage>
</organism>
<dbReference type="Pfam" id="PF12541">
    <property type="entry name" value="DUF3737"/>
    <property type="match status" value="1"/>
</dbReference>
<protein>
    <recommendedName>
        <fullName evidence="3">DUF3737 family protein</fullName>
    </recommendedName>
</protein>
<gene>
    <name evidence="1" type="ORF">BBP16_03010</name>
</gene>
<evidence type="ECO:0000313" key="2">
    <source>
        <dbReference type="Proteomes" id="UP000094691"/>
    </source>
</evidence>
<dbReference type="AlphaFoldDB" id="A0A9W3X532"/>
<evidence type="ECO:0000313" key="1">
    <source>
        <dbReference type="EMBL" id="AOG25921.1"/>
    </source>
</evidence>
<reference evidence="1 2" key="1">
    <citation type="submission" date="2016-07" db="EMBL/GenBank/DDBJ databases">
        <title>Genome sequencing project for further understanding the molecular mechanisms of preventing non-alcoholic fatty liver disease.</title>
        <authorList>
            <person name="Wang H."/>
        </authorList>
    </citation>
    <scope>NUCLEOTIDE SEQUENCE [LARGE SCALE GENOMIC DNA]</scope>
    <source>
        <strain evidence="1 2">BS15</strain>
    </source>
</reference>
<dbReference type="InterPro" id="IPR022208">
    <property type="entry name" value="DUF3737"/>
</dbReference>
<dbReference type="EMBL" id="CP016400">
    <property type="protein sequence ID" value="AOG25921.1"/>
    <property type="molecule type" value="Genomic_DNA"/>
</dbReference>
<sequence length="85" mass="9479">MNHVTLENCILNQTTLAFEKCSNINATIDSKITSVKNPISGVIKAKEIDTLIIDPNKVDPEDTEIISEEIIDNKLSISHQNQEDE</sequence>